<organism evidence="1 2">
    <name type="scientific">Cronobacter sakazakii</name>
    <name type="common">Enterobacter sakazakii</name>
    <dbReference type="NCBI Taxonomy" id="28141"/>
    <lineage>
        <taxon>Bacteria</taxon>
        <taxon>Pseudomonadati</taxon>
        <taxon>Pseudomonadota</taxon>
        <taxon>Gammaproteobacteria</taxon>
        <taxon>Enterobacterales</taxon>
        <taxon>Enterobacteriaceae</taxon>
        <taxon>Cronobacter</taxon>
    </lineage>
</organism>
<name>A0AA45C2X6_CROSK</name>
<dbReference type="RefSeq" id="WP_085075921.1">
    <property type="nucleotide sequence ID" value="NZ_NCTT01000003.1"/>
</dbReference>
<dbReference type="EMBL" id="NCTU01000002">
    <property type="protein sequence ID" value="PUW06880.1"/>
    <property type="molecule type" value="Genomic_DNA"/>
</dbReference>
<sequence length="61" mass="7266">MINEWRHTKHILPPEGILVDTISQGGMEQKLKRQGNLWFVKSGDMYVYYTPEKWRYIVGAR</sequence>
<gene>
    <name evidence="1" type="ORF">B7T07_01075</name>
</gene>
<protein>
    <submittedName>
        <fullName evidence="1">Uncharacterized protein</fullName>
    </submittedName>
</protein>
<comment type="caution">
    <text evidence="1">The sequence shown here is derived from an EMBL/GenBank/DDBJ whole genome shotgun (WGS) entry which is preliminary data.</text>
</comment>
<dbReference type="AlphaFoldDB" id="A0AA45C2X6"/>
<evidence type="ECO:0000313" key="1">
    <source>
        <dbReference type="EMBL" id="PUW06880.1"/>
    </source>
</evidence>
<reference evidence="1 2" key="1">
    <citation type="submission" date="2017-04" db="EMBL/GenBank/DDBJ databases">
        <title>Cronobacter sakazakii, ST83 Lineage Isolates.</title>
        <authorList>
            <person name="Chase H."/>
            <person name="Tall B."/>
            <person name="Gopinath G."/>
            <person name="Lehner A."/>
        </authorList>
    </citation>
    <scope>NUCLEOTIDE SEQUENCE [LARGE SCALE GENOMIC DNA]</scope>
    <source>
        <strain evidence="1 2">MOD1_Comp15</strain>
    </source>
</reference>
<proteinExistence type="predicted"/>
<dbReference type="Proteomes" id="UP000244856">
    <property type="component" value="Unassembled WGS sequence"/>
</dbReference>
<accession>A0AA45C2X6</accession>
<evidence type="ECO:0000313" key="2">
    <source>
        <dbReference type="Proteomes" id="UP000244856"/>
    </source>
</evidence>